<organism evidence="1 2">
    <name type="scientific">Yarrowia lipolytica</name>
    <name type="common">Candida lipolytica</name>
    <dbReference type="NCBI Taxonomy" id="4952"/>
    <lineage>
        <taxon>Eukaryota</taxon>
        <taxon>Fungi</taxon>
        <taxon>Dikarya</taxon>
        <taxon>Ascomycota</taxon>
        <taxon>Saccharomycotina</taxon>
        <taxon>Dipodascomycetes</taxon>
        <taxon>Dipodascales</taxon>
        <taxon>Dipodascales incertae sedis</taxon>
        <taxon>Yarrowia</taxon>
    </lineage>
</organism>
<evidence type="ECO:0000313" key="2">
    <source>
        <dbReference type="Proteomes" id="UP000182444"/>
    </source>
</evidence>
<dbReference type="Proteomes" id="UP000182444">
    <property type="component" value="Chromosome 1E"/>
</dbReference>
<sequence length="117" mass="13321">MLLERYRHSFCQRKATLASPCHKLSTSTTSLCSYQASDVNLIGEIVVSYALSIRSRDNAMWRVDTTRDDGPHGHQEKMEHTLRCSAKSFTLSNMSHELHMVVWLGCSLVMMGGWCRQ</sequence>
<name>A0A1D8NKW5_YARLL</name>
<reference evidence="1 2" key="1">
    <citation type="journal article" date="2016" name="PLoS ONE">
        <title>Sequence Assembly of Yarrowia lipolytica Strain W29/CLIB89 Shows Transposable Element Diversity.</title>
        <authorList>
            <person name="Magnan C."/>
            <person name="Yu J."/>
            <person name="Chang I."/>
            <person name="Jahn E."/>
            <person name="Kanomata Y."/>
            <person name="Wu J."/>
            <person name="Zeller M."/>
            <person name="Oakes M."/>
            <person name="Baldi P."/>
            <person name="Sandmeyer S."/>
        </authorList>
    </citation>
    <scope>NUCLEOTIDE SEQUENCE [LARGE SCALE GENOMIC DNA]</scope>
    <source>
        <strain evidence="2">CLIB89(W29)</strain>
    </source>
</reference>
<gene>
    <name evidence="1" type="ORF">YALI1_E38142g</name>
</gene>
<proteinExistence type="predicted"/>
<dbReference type="AlphaFoldDB" id="A0A1D8NKW5"/>
<dbReference type="RefSeq" id="XP_068139284.1">
    <property type="nucleotide sequence ID" value="XM_068283183.1"/>
</dbReference>
<dbReference type="GeneID" id="94583784"/>
<dbReference type="VEuPathDB" id="FungiDB:YALI1_E38142g"/>
<protein>
    <submittedName>
        <fullName evidence="1">Uncharacterized protein</fullName>
    </submittedName>
</protein>
<evidence type="ECO:0000313" key="1">
    <source>
        <dbReference type="EMBL" id="AOW06279.1"/>
    </source>
</evidence>
<dbReference type="EMBL" id="CP017557">
    <property type="protein sequence ID" value="AOW06279.1"/>
    <property type="molecule type" value="Genomic_DNA"/>
</dbReference>
<accession>A0A1D8NKW5</accession>